<evidence type="ECO:0000313" key="2">
    <source>
        <dbReference type="Proteomes" id="UP000052015"/>
    </source>
</evidence>
<dbReference type="Proteomes" id="UP000052015">
    <property type="component" value="Unassembled WGS sequence"/>
</dbReference>
<protein>
    <submittedName>
        <fullName evidence="1">Uncharacterized protein</fullName>
    </submittedName>
</protein>
<accession>A0A0R3JZ54</accession>
<sequence length="37" mass="3991">MSRALSPMFANTRTPGIIPISVAKKKSLYFISKAPAP</sequence>
<comment type="caution">
    <text evidence="1">The sequence shown here is derived from an EMBL/GenBank/DDBJ whole genome shotgun (WGS) entry which is preliminary data.</text>
</comment>
<evidence type="ECO:0000313" key="1">
    <source>
        <dbReference type="EMBL" id="KRQ85794.1"/>
    </source>
</evidence>
<dbReference type="AlphaFoldDB" id="A0A0R3JZ54"/>
<dbReference type="EMBL" id="LKHP01000031">
    <property type="protein sequence ID" value="KRQ85794.1"/>
    <property type="molecule type" value="Genomic_DNA"/>
</dbReference>
<name>A0A0R3JZ54_CALMK</name>
<keyword evidence="2" id="KW-1185">Reference proteome</keyword>
<gene>
    <name evidence="1" type="ORF">ABG79_02417</name>
</gene>
<proteinExistence type="predicted"/>
<organism evidence="1 2">
    <name type="scientific">Caloramator mitchellensis</name>
    <dbReference type="NCBI Taxonomy" id="908809"/>
    <lineage>
        <taxon>Bacteria</taxon>
        <taxon>Bacillati</taxon>
        <taxon>Bacillota</taxon>
        <taxon>Clostridia</taxon>
        <taxon>Eubacteriales</taxon>
        <taxon>Clostridiaceae</taxon>
        <taxon>Caloramator</taxon>
    </lineage>
</organism>
<reference evidence="1 2" key="1">
    <citation type="submission" date="2015-09" db="EMBL/GenBank/DDBJ databases">
        <title>Draft genome sequence of a Caloramator mitchellensis, a moderate thermophile from the Great Artesian Basin of Australia.</title>
        <authorList>
            <person name="Patel B.K."/>
        </authorList>
    </citation>
    <scope>NUCLEOTIDE SEQUENCE [LARGE SCALE GENOMIC DNA]</scope>
    <source>
        <strain evidence="1 2">VF08</strain>
    </source>
</reference>